<dbReference type="EMBL" id="CP099490">
    <property type="protein sequence ID" value="USQ77306.1"/>
    <property type="molecule type" value="Genomic_DNA"/>
</dbReference>
<dbReference type="Proteomes" id="UP001056535">
    <property type="component" value="Chromosome"/>
</dbReference>
<sequence length="78" mass="8040">MRLSQPFADGTPELAEETTATLMALGLGRAEPGANLFFGSELDGVGAAAEIIPTIAVHFTSTWDRVLVVPGSGGILAR</sequence>
<proteinExistence type="predicted"/>
<dbReference type="RefSeq" id="WP_252622297.1">
    <property type="nucleotide sequence ID" value="NZ_CP099490.1"/>
</dbReference>
<name>A0ABY4YKH2_9MICO</name>
<evidence type="ECO:0000313" key="1">
    <source>
        <dbReference type="EMBL" id="USQ77306.1"/>
    </source>
</evidence>
<keyword evidence="2" id="KW-1185">Reference proteome</keyword>
<organism evidence="1 2">
    <name type="scientific">Ornithinimicrobium cryptoxanthini</name>
    <dbReference type="NCBI Taxonomy" id="2934161"/>
    <lineage>
        <taxon>Bacteria</taxon>
        <taxon>Bacillati</taxon>
        <taxon>Actinomycetota</taxon>
        <taxon>Actinomycetes</taxon>
        <taxon>Micrococcales</taxon>
        <taxon>Ornithinimicrobiaceae</taxon>
        <taxon>Ornithinimicrobium</taxon>
    </lineage>
</organism>
<evidence type="ECO:0000313" key="2">
    <source>
        <dbReference type="Proteomes" id="UP001056535"/>
    </source>
</evidence>
<gene>
    <name evidence="1" type="ORF">NF557_05165</name>
</gene>
<protein>
    <submittedName>
        <fullName evidence="1">Uncharacterized protein</fullName>
    </submittedName>
</protein>
<reference evidence="1" key="1">
    <citation type="submission" date="2022-06" db="EMBL/GenBank/DDBJ databases">
        <title>Ornithinimicrobium JY.X270.</title>
        <authorList>
            <person name="Huang Y."/>
        </authorList>
    </citation>
    <scope>NUCLEOTIDE SEQUENCE</scope>
    <source>
        <strain evidence="1">JY.X270</strain>
    </source>
</reference>
<accession>A0ABY4YKH2</accession>